<comment type="catalytic activity">
    <reaction evidence="1">
        <text>Hydrolyzes the link between N-acetylmuramoyl residues and L-amino acid residues in certain cell-wall glycopeptides.</text>
        <dbReference type="EC" id="3.5.1.28"/>
    </reaction>
</comment>
<evidence type="ECO:0000259" key="5">
    <source>
        <dbReference type="SMART" id="SM00644"/>
    </source>
</evidence>
<dbReference type="CDD" id="cd06583">
    <property type="entry name" value="PGRP"/>
    <property type="match status" value="1"/>
</dbReference>
<protein>
    <recommendedName>
        <fullName evidence="2">N-acetylmuramoyl-L-alanine amidase</fullName>
        <ecNumber evidence="2">3.5.1.28</ecNumber>
    </recommendedName>
</protein>
<evidence type="ECO:0000256" key="4">
    <source>
        <dbReference type="ARBA" id="ARBA00023316"/>
    </source>
</evidence>
<name>A0ABP7PTX0_9SPHI</name>
<dbReference type="Proteomes" id="UP001501081">
    <property type="component" value="Unassembled WGS sequence"/>
</dbReference>
<evidence type="ECO:0000256" key="2">
    <source>
        <dbReference type="ARBA" id="ARBA00011901"/>
    </source>
</evidence>
<proteinExistence type="predicted"/>
<dbReference type="EC" id="3.5.1.28" evidence="2"/>
<reference evidence="7" key="1">
    <citation type="journal article" date="2019" name="Int. J. Syst. Evol. Microbiol.">
        <title>The Global Catalogue of Microorganisms (GCM) 10K type strain sequencing project: providing services to taxonomists for standard genome sequencing and annotation.</title>
        <authorList>
            <consortium name="The Broad Institute Genomics Platform"/>
            <consortium name="The Broad Institute Genome Sequencing Center for Infectious Disease"/>
            <person name="Wu L."/>
            <person name="Ma J."/>
        </authorList>
    </citation>
    <scope>NUCLEOTIDE SEQUENCE [LARGE SCALE GENOMIC DNA]</scope>
    <source>
        <strain evidence="7">JCM 17338</strain>
    </source>
</reference>
<comment type="caution">
    <text evidence="6">The sequence shown here is derived from an EMBL/GenBank/DDBJ whole genome shotgun (WGS) entry which is preliminary data.</text>
</comment>
<gene>
    <name evidence="6" type="ORF">GCM10022246_24620</name>
</gene>
<dbReference type="RefSeq" id="WP_344767432.1">
    <property type="nucleotide sequence ID" value="NZ_BAABAK010000011.1"/>
</dbReference>
<dbReference type="Pfam" id="PF01510">
    <property type="entry name" value="Amidase_2"/>
    <property type="match status" value="1"/>
</dbReference>
<keyword evidence="4" id="KW-0961">Cell wall biogenesis/degradation</keyword>
<dbReference type="SMART" id="SM00644">
    <property type="entry name" value="Ami_2"/>
    <property type="match status" value="1"/>
</dbReference>
<dbReference type="SUPFAM" id="SSF55846">
    <property type="entry name" value="N-acetylmuramoyl-L-alanine amidase-like"/>
    <property type="match status" value="1"/>
</dbReference>
<dbReference type="EMBL" id="BAABAK010000011">
    <property type="protein sequence ID" value="GAA3971206.1"/>
    <property type="molecule type" value="Genomic_DNA"/>
</dbReference>
<evidence type="ECO:0000256" key="1">
    <source>
        <dbReference type="ARBA" id="ARBA00001561"/>
    </source>
</evidence>
<dbReference type="PANTHER" id="PTHR30417:SF1">
    <property type="entry name" value="N-ACETYLMURAMOYL-L-ALANINE AMIDASE AMID"/>
    <property type="match status" value="1"/>
</dbReference>
<keyword evidence="3" id="KW-0378">Hydrolase</keyword>
<dbReference type="InterPro" id="IPR036505">
    <property type="entry name" value="Amidase/PGRP_sf"/>
</dbReference>
<accession>A0ABP7PTX0</accession>
<sequence length="274" mass="29998">MQIKNHLLIKDDGNAVTFKATPNKGGSLTPQYLVMHYTAATTAGSAISWFLNPNAQASAHLLIDRDGSITQFAPFNVITWHAGKSQWQGLSGLNKYSIGIELVNGGRLTKSGNKWICPVDHRTIPIDEVIIARHKNDSTESGWQEYTEKQLEAAMNVAALLVKKYNLKDVVGHEDIAPIRKSDPGPAFPMLSFRSKAMGRNDKSSGEVKNSVELNIRTGAASSFPTLTKALPVGTHMLVLRTEGTWSFVEVLQSVHGIMDLEGWVSTKYLIAAQ</sequence>
<dbReference type="PANTHER" id="PTHR30417">
    <property type="entry name" value="N-ACETYLMURAMOYL-L-ALANINE AMIDASE AMID"/>
    <property type="match status" value="1"/>
</dbReference>
<feature type="domain" description="N-acetylmuramoyl-L-alanine amidase" evidence="5">
    <location>
        <begin position="20"/>
        <end position="185"/>
    </location>
</feature>
<evidence type="ECO:0000313" key="7">
    <source>
        <dbReference type="Proteomes" id="UP001501081"/>
    </source>
</evidence>
<organism evidence="6 7">
    <name type="scientific">Pedobacter ginsengiterrae</name>
    <dbReference type="NCBI Taxonomy" id="871696"/>
    <lineage>
        <taxon>Bacteria</taxon>
        <taxon>Pseudomonadati</taxon>
        <taxon>Bacteroidota</taxon>
        <taxon>Sphingobacteriia</taxon>
        <taxon>Sphingobacteriales</taxon>
        <taxon>Sphingobacteriaceae</taxon>
        <taxon>Pedobacter</taxon>
    </lineage>
</organism>
<dbReference type="Gene3D" id="2.30.30.40">
    <property type="entry name" value="SH3 Domains"/>
    <property type="match status" value="1"/>
</dbReference>
<evidence type="ECO:0000256" key="3">
    <source>
        <dbReference type="ARBA" id="ARBA00022801"/>
    </source>
</evidence>
<keyword evidence="7" id="KW-1185">Reference proteome</keyword>
<dbReference type="InterPro" id="IPR002502">
    <property type="entry name" value="Amidase_domain"/>
</dbReference>
<dbReference type="InterPro" id="IPR051206">
    <property type="entry name" value="NAMLAA_amidase_2"/>
</dbReference>
<dbReference type="Gene3D" id="3.40.80.10">
    <property type="entry name" value="Peptidoglycan recognition protein-like"/>
    <property type="match status" value="1"/>
</dbReference>
<evidence type="ECO:0000313" key="6">
    <source>
        <dbReference type="EMBL" id="GAA3971206.1"/>
    </source>
</evidence>